<evidence type="ECO:0000313" key="6">
    <source>
        <dbReference type="Proteomes" id="UP000053890"/>
    </source>
</evidence>
<sequence>MRTSTSLAGALAGLASLSTLACASPITLAARNNDAAGSPSVSIKNGTVEGVSLPTFSQEAFLGIPFAQPPVGDLRLRRPHSLEKGFEDGSFSAKKYSPFCPGIGADDYGYELSEDCLTVNVLRPAGTSADDKLPVGFWIYGGGFEMGGNADIRYNGSYAVQRSVEMDKPIIYVQVNYRVSSLGFLSSNELRAEGNLNLGLYDQRLALHWVKENIAAFGGDPDKVTIWGESAGAMSVSHQLLGWGLDSTDLFRGAILESGSSFTSSFADPEILQPRFDEVAKNAGCGDADDVLKCLRGVSLDTFNSSAAAYSWSPVVDGGIIPAFPSDIVKNGSFVKVPLLIGANTDEGTAFGSRGINTTEQLAADLATRYSSMQNSSVDKVLELYPNDPLVGCPYGSGDAVLPSGLQDKRSFSIYGDLTMHAGRRRLAELYSAAGAPVYSYRFDQPAENATIETGTTHFVEVAYVFGVPYKTANTLGTRPGDAELSHLVMSQWISFIHDGTPNNHGIADAPEWPDYRTSPSNYVYRRHGSVVETDDYRKEGIAYINQLDWEIRV</sequence>
<dbReference type="EC" id="3.1.1.-" evidence="3"/>
<dbReference type="RefSeq" id="XP_018267613.1">
    <property type="nucleotide sequence ID" value="XM_018415043.1"/>
</dbReference>
<dbReference type="GeneID" id="28975491"/>
<proteinExistence type="inferred from homology"/>
<dbReference type="InterPro" id="IPR002018">
    <property type="entry name" value="CarbesteraseB"/>
</dbReference>
<dbReference type="Pfam" id="PF00135">
    <property type="entry name" value="COesterase"/>
    <property type="match status" value="1"/>
</dbReference>
<name>A0A0P9IQ43_RHOGW</name>
<dbReference type="InterPro" id="IPR019819">
    <property type="entry name" value="Carboxylesterase_B_CS"/>
</dbReference>
<dbReference type="InterPro" id="IPR029058">
    <property type="entry name" value="AB_hydrolase_fold"/>
</dbReference>
<comment type="similarity">
    <text evidence="1 3">Belongs to the type-B carboxylesterase/lipase family.</text>
</comment>
<dbReference type="EMBL" id="KQ474093">
    <property type="protein sequence ID" value="KPV71564.1"/>
    <property type="molecule type" value="Genomic_DNA"/>
</dbReference>
<dbReference type="PROSITE" id="PS51257">
    <property type="entry name" value="PROKAR_LIPOPROTEIN"/>
    <property type="match status" value="1"/>
</dbReference>
<evidence type="ECO:0000313" key="5">
    <source>
        <dbReference type="EMBL" id="KPV71564.1"/>
    </source>
</evidence>
<evidence type="ECO:0000259" key="4">
    <source>
        <dbReference type="Pfam" id="PF00135"/>
    </source>
</evidence>
<dbReference type="AlphaFoldDB" id="A0A0P9IQ43"/>
<dbReference type="ESTHER" id="rhogw-a0a0p9iq43">
    <property type="family name" value="Fungal_carboxylesterase_lipase"/>
</dbReference>
<dbReference type="InterPro" id="IPR050654">
    <property type="entry name" value="AChE-related_enzymes"/>
</dbReference>
<dbReference type="OMA" id="FKAGHDY"/>
<organism evidence="5 6">
    <name type="scientific">Rhodotorula graminis (strain WP1)</name>
    <dbReference type="NCBI Taxonomy" id="578459"/>
    <lineage>
        <taxon>Eukaryota</taxon>
        <taxon>Fungi</taxon>
        <taxon>Dikarya</taxon>
        <taxon>Basidiomycota</taxon>
        <taxon>Pucciniomycotina</taxon>
        <taxon>Microbotryomycetes</taxon>
        <taxon>Sporidiobolales</taxon>
        <taxon>Sporidiobolaceae</taxon>
        <taxon>Rhodotorula</taxon>
    </lineage>
</organism>
<feature type="chain" id="PRO_5005964826" description="Carboxylic ester hydrolase" evidence="3">
    <location>
        <begin position="24"/>
        <end position="554"/>
    </location>
</feature>
<dbReference type="OrthoDB" id="408631at2759"/>
<dbReference type="SUPFAM" id="SSF53474">
    <property type="entry name" value="alpha/beta-Hydrolases"/>
    <property type="match status" value="1"/>
</dbReference>
<feature type="signal peptide" evidence="3">
    <location>
        <begin position="1"/>
        <end position="23"/>
    </location>
</feature>
<dbReference type="PROSITE" id="PS00941">
    <property type="entry name" value="CARBOXYLESTERASE_B_2"/>
    <property type="match status" value="1"/>
</dbReference>
<evidence type="ECO:0000256" key="3">
    <source>
        <dbReference type="RuleBase" id="RU361235"/>
    </source>
</evidence>
<keyword evidence="3" id="KW-0732">Signal</keyword>
<dbReference type="InterPro" id="IPR019826">
    <property type="entry name" value="Carboxylesterase_B_AS"/>
</dbReference>
<protein>
    <recommendedName>
        <fullName evidence="3">Carboxylic ester hydrolase</fullName>
        <ecNumber evidence="3">3.1.1.-</ecNumber>
    </recommendedName>
</protein>
<dbReference type="Proteomes" id="UP000053890">
    <property type="component" value="Unassembled WGS sequence"/>
</dbReference>
<reference evidence="5 6" key="1">
    <citation type="journal article" date="2015" name="Front. Microbiol.">
        <title>Genome sequence of the plant growth promoting endophytic yeast Rhodotorula graminis WP1.</title>
        <authorList>
            <person name="Firrincieli A."/>
            <person name="Otillar R."/>
            <person name="Salamov A."/>
            <person name="Schmutz J."/>
            <person name="Khan Z."/>
            <person name="Redman R.S."/>
            <person name="Fleck N.D."/>
            <person name="Lindquist E."/>
            <person name="Grigoriev I.V."/>
            <person name="Doty S.L."/>
        </authorList>
    </citation>
    <scope>NUCLEOTIDE SEQUENCE [LARGE SCALE GENOMIC DNA]</scope>
    <source>
        <strain evidence="5 6">WP1</strain>
    </source>
</reference>
<keyword evidence="6" id="KW-1185">Reference proteome</keyword>
<evidence type="ECO:0000256" key="1">
    <source>
        <dbReference type="ARBA" id="ARBA00005964"/>
    </source>
</evidence>
<gene>
    <name evidence="5" type="ORF">RHOBADRAFT_47745</name>
</gene>
<dbReference type="PANTHER" id="PTHR43918">
    <property type="entry name" value="ACETYLCHOLINESTERASE"/>
    <property type="match status" value="1"/>
</dbReference>
<dbReference type="GO" id="GO:0052689">
    <property type="term" value="F:carboxylic ester hydrolase activity"/>
    <property type="evidence" value="ECO:0007669"/>
    <property type="project" value="TreeGrafter"/>
</dbReference>
<dbReference type="PROSITE" id="PS00122">
    <property type="entry name" value="CARBOXYLESTERASE_B_1"/>
    <property type="match status" value="1"/>
</dbReference>
<keyword evidence="2 3" id="KW-0378">Hydrolase</keyword>
<feature type="domain" description="Carboxylesterase type B" evidence="4">
    <location>
        <begin position="38"/>
        <end position="525"/>
    </location>
</feature>
<evidence type="ECO:0000256" key="2">
    <source>
        <dbReference type="ARBA" id="ARBA00022801"/>
    </source>
</evidence>
<dbReference type="STRING" id="578459.A0A0P9IQ43"/>
<accession>A0A0P9IQ43</accession>
<dbReference type="Gene3D" id="3.40.50.1820">
    <property type="entry name" value="alpha/beta hydrolase"/>
    <property type="match status" value="1"/>
</dbReference>
<dbReference type="PANTHER" id="PTHR43918:SF4">
    <property type="entry name" value="CARBOXYLIC ESTER HYDROLASE"/>
    <property type="match status" value="1"/>
</dbReference>